<accession>A0A2Y9A8H6</accession>
<keyword evidence="2 6" id="KW-0812">Transmembrane</keyword>
<keyword evidence="6" id="KW-0813">Transport</keyword>
<dbReference type="OrthoDB" id="9786643at2"/>
<evidence type="ECO:0000256" key="5">
    <source>
        <dbReference type="ARBA" id="ARBA00023251"/>
    </source>
</evidence>
<dbReference type="InterPro" id="IPR013525">
    <property type="entry name" value="ABC2_TM"/>
</dbReference>
<name>A0A2Y9A8H6_9MICO</name>
<dbReference type="PROSITE" id="PS51012">
    <property type="entry name" value="ABC_TM2"/>
    <property type="match status" value="1"/>
</dbReference>
<keyword evidence="3 6" id="KW-1133">Transmembrane helix</keyword>
<reference evidence="8 9" key="1">
    <citation type="submission" date="2016-10" db="EMBL/GenBank/DDBJ databases">
        <authorList>
            <person name="Cai Z."/>
        </authorList>
    </citation>
    <scope>NUCLEOTIDE SEQUENCE [LARGE SCALE GENOMIC DNA]</scope>
    <source>
        <strain evidence="8 9">CGMCC 1.10826</strain>
    </source>
</reference>
<feature type="transmembrane region" description="Helical" evidence="6">
    <location>
        <begin position="29"/>
        <end position="46"/>
    </location>
</feature>
<dbReference type="AlphaFoldDB" id="A0A2Y9A8H6"/>
<keyword evidence="9" id="KW-1185">Reference proteome</keyword>
<sequence>MNPTTSAVHAGARRGWIEFRNSLRAPEDLTYYLLGTTVFLVVLWLNRTNEVEGTGITVALLLLPGVLAFTTMFSASYGLATAVAAEREDGTLLRAKSVPHGMRGYVTGQTVRASLEVAFNVVVLTVPATLVVPRLWSATGPTDVLLLAAALALGLAACLPIGFAVGSVFRSPRAVGGWGMLVMAGLVFVSGVFVPASQLPGWAQLLGQLTPMYWMGHLMRQAVLPESVVVIEIGETWRTAEAFGVLGLWALVGVVLAPVLLRRMARRESGSVVAAGREKQLQRV</sequence>
<protein>
    <recommendedName>
        <fullName evidence="6">Transport permease protein</fullName>
    </recommendedName>
</protein>
<gene>
    <name evidence="8" type="ORF">SAMN05216184_104246</name>
</gene>
<organism evidence="8 9">
    <name type="scientific">Georgenia satyanarayanai</name>
    <dbReference type="NCBI Taxonomy" id="860221"/>
    <lineage>
        <taxon>Bacteria</taxon>
        <taxon>Bacillati</taxon>
        <taxon>Actinomycetota</taxon>
        <taxon>Actinomycetes</taxon>
        <taxon>Micrococcales</taxon>
        <taxon>Bogoriellaceae</taxon>
        <taxon>Georgenia</taxon>
    </lineage>
</organism>
<dbReference type="EMBL" id="UETB01000004">
    <property type="protein sequence ID" value="SSA40690.1"/>
    <property type="molecule type" value="Genomic_DNA"/>
</dbReference>
<evidence type="ECO:0000313" key="9">
    <source>
        <dbReference type="Proteomes" id="UP000250222"/>
    </source>
</evidence>
<evidence type="ECO:0000259" key="7">
    <source>
        <dbReference type="PROSITE" id="PS51012"/>
    </source>
</evidence>
<feature type="domain" description="ABC transmembrane type-2" evidence="7">
    <location>
        <begin position="27"/>
        <end position="264"/>
    </location>
</feature>
<keyword evidence="5" id="KW-0046">Antibiotic resistance</keyword>
<evidence type="ECO:0000256" key="6">
    <source>
        <dbReference type="RuleBase" id="RU361157"/>
    </source>
</evidence>
<comment type="similarity">
    <text evidence="6">Belongs to the ABC-2 integral membrane protein family.</text>
</comment>
<evidence type="ECO:0000256" key="2">
    <source>
        <dbReference type="ARBA" id="ARBA00022692"/>
    </source>
</evidence>
<dbReference type="Pfam" id="PF01061">
    <property type="entry name" value="ABC2_membrane"/>
    <property type="match status" value="1"/>
</dbReference>
<dbReference type="PANTHER" id="PTHR43229">
    <property type="entry name" value="NODULATION PROTEIN J"/>
    <property type="match status" value="1"/>
</dbReference>
<evidence type="ECO:0000256" key="3">
    <source>
        <dbReference type="ARBA" id="ARBA00022989"/>
    </source>
</evidence>
<dbReference type="InterPro" id="IPR047817">
    <property type="entry name" value="ABC2_TM_bact-type"/>
</dbReference>
<evidence type="ECO:0000256" key="1">
    <source>
        <dbReference type="ARBA" id="ARBA00004141"/>
    </source>
</evidence>
<feature type="transmembrane region" description="Helical" evidence="6">
    <location>
        <begin position="177"/>
        <end position="196"/>
    </location>
</feature>
<comment type="subcellular location">
    <subcellularLocation>
        <location evidence="6">Cell membrane</location>
        <topology evidence="6">Multi-pass membrane protein</topology>
    </subcellularLocation>
    <subcellularLocation>
        <location evidence="1">Membrane</location>
        <topology evidence="1">Multi-pass membrane protein</topology>
    </subcellularLocation>
</comment>
<comment type="caution">
    <text evidence="6">Lacks conserved residue(s) required for the propagation of feature annotation.</text>
</comment>
<keyword evidence="4 6" id="KW-0472">Membrane</keyword>
<keyword evidence="6" id="KW-1003">Cell membrane</keyword>
<dbReference type="GO" id="GO:0046677">
    <property type="term" value="P:response to antibiotic"/>
    <property type="evidence" value="ECO:0007669"/>
    <property type="project" value="UniProtKB-KW"/>
</dbReference>
<proteinExistence type="inferred from homology"/>
<dbReference type="GO" id="GO:0140359">
    <property type="term" value="F:ABC-type transporter activity"/>
    <property type="evidence" value="ECO:0007669"/>
    <property type="project" value="InterPro"/>
</dbReference>
<dbReference type="InterPro" id="IPR000412">
    <property type="entry name" value="ABC_2_transport"/>
</dbReference>
<dbReference type="GO" id="GO:0043190">
    <property type="term" value="C:ATP-binding cassette (ABC) transporter complex"/>
    <property type="evidence" value="ECO:0007669"/>
    <property type="project" value="InterPro"/>
</dbReference>
<feature type="transmembrane region" description="Helical" evidence="6">
    <location>
        <begin position="58"/>
        <end position="80"/>
    </location>
</feature>
<evidence type="ECO:0000256" key="4">
    <source>
        <dbReference type="ARBA" id="ARBA00023136"/>
    </source>
</evidence>
<dbReference type="PANTHER" id="PTHR43229:SF2">
    <property type="entry name" value="NODULATION PROTEIN J"/>
    <property type="match status" value="1"/>
</dbReference>
<feature type="transmembrane region" description="Helical" evidence="6">
    <location>
        <begin position="242"/>
        <end position="261"/>
    </location>
</feature>
<dbReference type="InterPro" id="IPR051784">
    <property type="entry name" value="Nod_factor_ABC_transporter"/>
</dbReference>
<dbReference type="PIRSF" id="PIRSF006648">
    <property type="entry name" value="DrrB"/>
    <property type="match status" value="1"/>
</dbReference>
<feature type="transmembrane region" description="Helical" evidence="6">
    <location>
        <begin position="144"/>
        <end position="165"/>
    </location>
</feature>
<dbReference type="Proteomes" id="UP000250222">
    <property type="component" value="Unassembled WGS sequence"/>
</dbReference>
<dbReference type="RefSeq" id="WP_110852144.1">
    <property type="nucleotide sequence ID" value="NZ_QKLZ01000004.1"/>
</dbReference>
<evidence type="ECO:0000313" key="8">
    <source>
        <dbReference type="EMBL" id="SSA40690.1"/>
    </source>
</evidence>